<evidence type="ECO:0000313" key="1">
    <source>
        <dbReference type="EMBL" id="NYF81065.1"/>
    </source>
</evidence>
<sequence length="40" mass="4359">MGNLAIFSSLSHLHRDTVYLVLFGLAHLGHVSAFGLDCFV</sequence>
<name>A0A7Y9PJI7_9BACT</name>
<accession>A0A7Y9PJI7</accession>
<proteinExistence type="predicted"/>
<reference evidence="1 2" key="1">
    <citation type="submission" date="2020-07" db="EMBL/GenBank/DDBJ databases">
        <title>Genomic Encyclopedia of Type Strains, Phase IV (KMG-V): Genome sequencing to study the core and pangenomes of soil and plant-associated prokaryotes.</title>
        <authorList>
            <person name="Whitman W."/>
        </authorList>
    </citation>
    <scope>NUCLEOTIDE SEQUENCE [LARGE SCALE GENOMIC DNA]</scope>
    <source>
        <strain evidence="1 2">X4EP2</strain>
    </source>
</reference>
<keyword evidence="2" id="KW-1185">Reference proteome</keyword>
<comment type="caution">
    <text evidence="1">The sequence shown here is derived from an EMBL/GenBank/DDBJ whole genome shotgun (WGS) entry which is preliminary data.</text>
</comment>
<protein>
    <submittedName>
        <fullName evidence="1">Uncharacterized protein</fullName>
    </submittedName>
</protein>
<organism evidence="1 2">
    <name type="scientific">Granulicella arctica</name>
    <dbReference type="NCBI Taxonomy" id="940613"/>
    <lineage>
        <taxon>Bacteria</taxon>
        <taxon>Pseudomonadati</taxon>
        <taxon>Acidobacteriota</taxon>
        <taxon>Terriglobia</taxon>
        <taxon>Terriglobales</taxon>
        <taxon>Acidobacteriaceae</taxon>
        <taxon>Granulicella</taxon>
    </lineage>
</organism>
<gene>
    <name evidence="1" type="ORF">HDF17_003385</name>
</gene>
<dbReference type="Proteomes" id="UP000589520">
    <property type="component" value="Unassembled WGS sequence"/>
</dbReference>
<evidence type="ECO:0000313" key="2">
    <source>
        <dbReference type="Proteomes" id="UP000589520"/>
    </source>
</evidence>
<dbReference type="EMBL" id="JACCCW010000002">
    <property type="protein sequence ID" value="NYF81065.1"/>
    <property type="molecule type" value="Genomic_DNA"/>
</dbReference>
<dbReference type="AlphaFoldDB" id="A0A7Y9PJI7"/>